<proteinExistence type="predicted"/>
<feature type="compositionally biased region" description="Low complexity" evidence="1">
    <location>
        <begin position="145"/>
        <end position="162"/>
    </location>
</feature>
<dbReference type="AlphaFoldDB" id="A0A2N4U3A9"/>
<protein>
    <submittedName>
        <fullName evidence="3">Uncharacterized protein</fullName>
    </submittedName>
</protein>
<feature type="compositionally biased region" description="Low complexity" evidence="1">
    <location>
        <begin position="70"/>
        <end position="93"/>
    </location>
</feature>
<sequence length="162" mass="15850">MKKTRINLAVIAMVASMSLLAACSDGDDAAVEGTAGSETPAPAPQPMPTPTPAPTPAPEPTPSPAPDTTPAPDTAPSTSPSSGAAPATQSPTSFGTELKEDAKQVAANVSAKAGDLKDATAQKMGEMGHAIRGGAAEADKAIQDSVSHSASSSTATGSTTKP</sequence>
<name>A0A2N4U3A9_9BURK</name>
<feature type="signal peptide" evidence="2">
    <location>
        <begin position="1"/>
        <end position="21"/>
    </location>
</feature>
<evidence type="ECO:0000256" key="2">
    <source>
        <dbReference type="SAM" id="SignalP"/>
    </source>
</evidence>
<evidence type="ECO:0000313" key="3">
    <source>
        <dbReference type="EMBL" id="PLC49512.1"/>
    </source>
</evidence>
<feature type="compositionally biased region" description="Pro residues" evidence="1">
    <location>
        <begin position="41"/>
        <end position="69"/>
    </location>
</feature>
<keyword evidence="2" id="KW-0732">Signal</keyword>
<comment type="caution">
    <text evidence="3">The sequence shown here is derived from an EMBL/GenBank/DDBJ whole genome shotgun (WGS) entry which is preliminary data.</text>
</comment>
<gene>
    <name evidence="3" type="ORF">CR159_12990</name>
</gene>
<evidence type="ECO:0000313" key="4">
    <source>
        <dbReference type="Proteomes" id="UP000234190"/>
    </source>
</evidence>
<feature type="chain" id="PRO_5014943813" evidence="2">
    <location>
        <begin position="22"/>
        <end position="162"/>
    </location>
</feature>
<dbReference type="RefSeq" id="WP_102074386.1">
    <property type="nucleotide sequence ID" value="NZ_PDNW01000010.1"/>
</dbReference>
<dbReference type="PROSITE" id="PS51257">
    <property type="entry name" value="PROKAR_LIPOPROTEIN"/>
    <property type="match status" value="1"/>
</dbReference>
<dbReference type="Proteomes" id="UP000234190">
    <property type="component" value="Unassembled WGS sequence"/>
</dbReference>
<feature type="region of interest" description="Disordered" evidence="1">
    <location>
        <begin position="28"/>
        <end position="162"/>
    </location>
</feature>
<dbReference type="EMBL" id="PDNW01000010">
    <property type="protein sequence ID" value="PLC49512.1"/>
    <property type="molecule type" value="Genomic_DNA"/>
</dbReference>
<evidence type="ECO:0000256" key="1">
    <source>
        <dbReference type="SAM" id="MobiDB-lite"/>
    </source>
</evidence>
<dbReference type="OrthoDB" id="8689275at2"/>
<organism evidence="3 4">
    <name type="scientific">Pollutimonas subterranea</name>
    <dbReference type="NCBI Taxonomy" id="2045210"/>
    <lineage>
        <taxon>Bacteria</taxon>
        <taxon>Pseudomonadati</taxon>
        <taxon>Pseudomonadota</taxon>
        <taxon>Betaproteobacteria</taxon>
        <taxon>Burkholderiales</taxon>
        <taxon>Alcaligenaceae</taxon>
        <taxon>Pollutimonas</taxon>
    </lineage>
</organism>
<keyword evidence="4" id="KW-1185">Reference proteome</keyword>
<reference evidence="3 4" key="1">
    <citation type="submission" date="2017-10" db="EMBL/GenBank/DDBJ databases">
        <title>Two draft genome sequences of Pusillimonas sp. strains isolated from a nitrate- and radionuclide-contaminated groundwater in Russia.</title>
        <authorList>
            <person name="Grouzdev D.S."/>
            <person name="Tourova T.P."/>
            <person name="Goeva M.A."/>
            <person name="Babich T.L."/>
            <person name="Sokolova D.S."/>
            <person name="Abdullin R."/>
            <person name="Poltaraus A.B."/>
            <person name="Toshchakov S.V."/>
            <person name="Nazina T.N."/>
        </authorList>
    </citation>
    <scope>NUCLEOTIDE SEQUENCE [LARGE SCALE GENOMIC DNA]</scope>
    <source>
        <strain evidence="3 4">JR1/69-3-13</strain>
    </source>
</reference>
<accession>A0A2N4U3A9</accession>